<dbReference type="Pfam" id="PF04934">
    <property type="entry name" value="Med6"/>
    <property type="match status" value="1"/>
</dbReference>
<dbReference type="InterPro" id="IPR032675">
    <property type="entry name" value="LRR_dom_sf"/>
</dbReference>
<evidence type="ECO:0000256" key="5">
    <source>
        <dbReference type="ARBA" id="ARBA00023163"/>
    </source>
</evidence>
<dbReference type="EMBL" id="VAHF01000002">
    <property type="protein sequence ID" value="TXG68757.1"/>
    <property type="molecule type" value="Genomic_DNA"/>
</dbReference>
<dbReference type="GO" id="GO:0003712">
    <property type="term" value="F:transcription coregulator activity"/>
    <property type="evidence" value="ECO:0007669"/>
    <property type="project" value="InterPro"/>
</dbReference>
<sequence length="535" mass="61236">MATPTPEANFEAAPPGTDRTGIFFRDQLWLKSKMTGIEYMLSEVMEPHLFVIRKQKRDRPEKVTPMLVITYWMVQYTKHHRFAISLQGRALYYMQKAFTTAASRLEKIGYVDTENKGATLESKVTKETIDFKEVKRVDHILAFLQRKKNEHLETLQIRGCHSLTFIFRGQLPPSLKKLSIKDCEKLQCLLDDNESSTYSSSSINVNSHSSHLVELMLNKCPSLTCLPLPDQFSATLTSLNISYCSNLTTLRLPAALKHLHINDCPQFTTLLPRDRLPKTLEKLDIWECGKLESIVERFHNNMALYKISISLCSNLKSIPDGLYTLRSLREISIASCQDLVSFPKGGLPNSILEVSIYDCEKLTALPSRIHTLTSLQHLYISQCPCLSYREEGLPANLSFLNISNLYKPPMNLGFHNLTSLKILGIHELVDAESFHEEEMEMTLPHTLTWLLIENFPKLKCLSCKSLENLTSLEHLGFINCREFTSLPNLPSSLLDLYIKDCPLLKEACKRDKGKEWYKIADIPRVKIDEKFIYDP</sequence>
<dbReference type="AlphaFoldDB" id="A0A5C7IHF5"/>
<dbReference type="GO" id="GO:0006952">
    <property type="term" value="P:defense response"/>
    <property type="evidence" value="ECO:0007669"/>
    <property type="project" value="UniProtKB-KW"/>
</dbReference>
<accession>A0A5C7IHF5</accession>
<evidence type="ECO:0000313" key="8">
    <source>
        <dbReference type="EMBL" id="TXG68757.1"/>
    </source>
</evidence>
<dbReference type="InterPro" id="IPR057135">
    <property type="entry name" value="At4g27190-like_LRR"/>
</dbReference>
<dbReference type="OrthoDB" id="544129at2759"/>
<dbReference type="Pfam" id="PF23247">
    <property type="entry name" value="LRR_RPS2"/>
    <property type="match status" value="1"/>
</dbReference>
<dbReference type="Gene3D" id="3.80.10.10">
    <property type="entry name" value="Ribonuclease Inhibitor"/>
    <property type="match status" value="3"/>
</dbReference>
<comment type="subcellular location">
    <subcellularLocation>
        <location evidence="1">Nucleus</location>
    </subcellularLocation>
</comment>
<dbReference type="InterPro" id="IPR007018">
    <property type="entry name" value="Mediator_Med6"/>
</dbReference>
<gene>
    <name evidence="8" type="ORF">EZV62_003692</name>
</gene>
<keyword evidence="5" id="KW-0804">Transcription</keyword>
<evidence type="ECO:0000256" key="1">
    <source>
        <dbReference type="ARBA" id="ARBA00004123"/>
    </source>
</evidence>
<comment type="caution">
    <text evidence="8">The sequence shown here is derived from an EMBL/GenBank/DDBJ whole genome shotgun (WGS) entry which is preliminary data.</text>
</comment>
<keyword evidence="4" id="KW-0805">Transcription regulation</keyword>
<keyword evidence="9" id="KW-1185">Reference proteome</keyword>
<evidence type="ECO:0000313" key="9">
    <source>
        <dbReference type="Proteomes" id="UP000323000"/>
    </source>
</evidence>
<evidence type="ECO:0000256" key="2">
    <source>
        <dbReference type="ARBA" id="ARBA00007526"/>
    </source>
</evidence>
<protein>
    <recommendedName>
        <fullName evidence="7">Disease resistance protein At4g27190-like leucine-rich repeats domain-containing protein</fullName>
    </recommendedName>
</protein>
<evidence type="ECO:0000256" key="6">
    <source>
        <dbReference type="ARBA" id="ARBA00023242"/>
    </source>
</evidence>
<name>A0A5C7IHF5_9ROSI</name>
<dbReference type="GO" id="GO:0016592">
    <property type="term" value="C:mediator complex"/>
    <property type="evidence" value="ECO:0007669"/>
    <property type="project" value="InterPro"/>
</dbReference>
<evidence type="ECO:0000256" key="4">
    <source>
        <dbReference type="ARBA" id="ARBA00023015"/>
    </source>
</evidence>
<dbReference type="GO" id="GO:0006357">
    <property type="term" value="P:regulation of transcription by RNA polymerase II"/>
    <property type="evidence" value="ECO:0007669"/>
    <property type="project" value="InterPro"/>
</dbReference>
<proteinExistence type="inferred from homology"/>
<dbReference type="SUPFAM" id="SSF52058">
    <property type="entry name" value="L domain-like"/>
    <property type="match status" value="1"/>
</dbReference>
<evidence type="ECO:0000259" key="7">
    <source>
        <dbReference type="Pfam" id="PF23247"/>
    </source>
</evidence>
<keyword evidence="6" id="KW-0539">Nucleus</keyword>
<dbReference type="PANTHER" id="PTHR36766">
    <property type="entry name" value="PLANT BROAD-SPECTRUM MILDEW RESISTANCE PROTEIN RPW8"/>
    <property type="match status" value="1"/>
</dbReference>
<organism evidence="8 9">
    <name type="scientific">Acer yangbiense</name>
    <dbReference type="NCBI Taxonomy" id="1000413"/>
    <lineage>
        <taxon>Eukaryota</taxon>
        <taxon>Viridiplantae</taxon>
        <taxon>Streptophyta</taxon>
        <taxon>Embryophyta</taxon>
        <taxon>Tracheophyta</taxon>
        <taxon>Spermatophyta</taxon>
        <taxon>Magnoliopsida</taxon>
        <taxon>eudicotyledons</taxon>
        <taxon>Gunneridae</taxon>
        <taxon>Pentapetalae</taxon>
        <taxon>rosids</taxon>
        <taxon>malvids</taxon>
        <taxon>Sapindales</taxon>
        <taxon>Sapindaceae</taxon>
        <taxon>Hippocastanoideae</taxon>
        <taxon>Acereae</taxon>
        <taxon>Acer</taxon>
    </lineage>
</organism>
<dbReference type="InterPro" id="IPR038566">
    <property type="entry name" value="Mediator_Med6_sf"/>
</dbReference>
<dbReference type="Gene3D" id="3.10.450.580">
    <property type="entry name" value="Mediator complex, subunit Med6"/>
    <property type="match status" value="1"/>
</dbReference>
<dbReference type="PANTHER" id="PTHR36766:SF40">
    <property type="entry name" value="DISEASE RESISTANCE PROTEIN RGA3"/>
    <property type="match status" value="1"/>
</dbReference>
<comment type="similarity">
    <text evidence="2">Belongs to the Mediator complex subunit 6 family.</text>
</comment>
<evidence type="ECO:0000256" key="3">
    <source>
        <dbReference type="ARBA" id="ARBA00022821"/>
    </source>
</evidence>
<dbReference type="Proteomes" id="UP000323000">
    <property type="component" value="Chromosome 2"/>
</dbReference>
<reference evidence="9" key="1">
    <citation type="journal article" date="2019" name="Gigascience">
        <title>De novo genome assembly of the endangered Acer yangbiense, a plant species with extremely small populations endemic to Yunnan Province, China.</title>
        <authorList>
            <person name="Yang J."/>
            <person name="Wariss H.M."/>
            <person name="Tao L."/>
            <person name="Zhang R."/>
            <person name="Yun Q."/>
            <person name="Hollingsworth P."/>
            <person name="Dao Z."/>
            <person name="Luo G."/>
            <person name="Guo H."/>
            <person name="Ma Y."/>
            <person name="Sun W."/>
        </authorList>
    </citation>
    <scope>NUCLEOTIDE SEQUENCE [LARGE SCALE GENOMIC DNA]</scope>
    <source>
        <strain evidence="9">cv. Malutang</strain>
    </source>
</reference>
<feature type="domain" description="Disease resistance protein At4g27190-like leucine-rich repeats" evidence="7">
    <location>
        <begin position="255"/>
        <end position="383"/>
    </location>
</feature>
<keyword evidence="3" id="KW-0611">Plant defense</keyword>